<protein>
    <submittedName>
        <fullName evidence="2">Uncharacterized protein</fullName>
    </submittedName>
</protein>
<name>A0A6S7FCK5_PARCT</name>
<sequence>MAKKHFFGLFAESGKILSGHNCAKEFDEQTIGKVRNINDKLTEIEVKLSGELEKCTDIFRQSQPPNRKNKKEEEGNNEVVEEDENDKDDDVDYFSDENYYADDSCDVSSDDE</sequence>
<comment type="caution">
    <text evidence="2">The sequence shown here is derived from an EMBL/GenBank/DDBJ whole genome shotgun (WGS) entry which is preliminary data.</text>
</comment>
<accession>A0A6S7FCK5</accession>
<keyword evidence="3" id="KW-1185">Reference proteome</keyword>
<gene>
    <name evidence="2" type="ORF">PACLA_8A043690</name>
</gene>
<reference evidence="2" key="1">
    <citation type="submission" date="2020-04" db="EMBL/GenBank/DDBJ databases">
        <authorList>
            <person name="Alioto T."/>
            <person name="Alioto T."/>
            <person name="Gomez Garrido J."/>
        </authorList>
    </citation>
    <scope>NUCLEOTIDE SEQUENCE</scope>
    <source>
        <strain evidence="2">A484AB</strain>
    </source>
</reference>
<feature type="compositionally biased region" description="Acidic residues" evidence="1">
    <location>
        <begin position="75"/>
        <end position="112"/>
    </location>
</feature>
<evidence type="ECO:0000313" key="3">
    <source>
        <dbReference type="Proteomes" id="UP001152795"/>
    </source>
</evidence>
<dbReference type="EMBL" id="CACRXK020000007">
    <property type="protein sequence ID" value="CAB3976668.1"/>
    <property type="molecule type" value="Genomic_DNA"/>
</dbReference>
<feature type="region of interest" description="Disordered" evidence="1">
    <location>
        <begin position="57"/>
        <end position="112"/>
    </location>
</feature>
<evidence type="ECO:0000313" key="2">
    <source>
        <dbReference type="EMBL" id="CAB3976668.1"/>
    </source>
</evidence>
<proteinExistence type="predicted"/>
<evidence type="ECO:0000256" key="1">
    <source>
        <dbReference type="SAM" id="MobiDB-lite"/>
    </source>
</evidence>
<organism evidence="2 3">
    <name type="scientific">Paramuricea clavata</name>
    <name type="common">Red gorgonian</name>
    <name type="synonym">Violescent sea-whip</name>
    <dbReference type="NCBI Taxonomy" id="317549"/>
    <lineage>
        <taxon>Eukaryota</taxon>
        <taxon>Metazoa</taxon>
        <taxon>Cnidaria</taxon>
        <taxon>Anthozoa</taxon>
        <taxon>Octocorallia</taxon>
        <taxon>Malacalcyonacea</taxon>
        <taxon>Plexauridae</taxon>
        <taxon>Paramuricea</taxon>
    </lineage>
</organism>
<dbReference type="Proteomes" id="UP001152795">
    <property type="component" value="Unassembled WGS sequence"/>
</dbReference>
<dbReference type="AlphaFoldDB" id="A0A6S7FCK5"/>